<evidence type="ECO:0000256" key="1">
    <source>
        <dbReference type="ARBA" id="ARBA00022679"/>
    </source>
</evidence>
<feature type="region of interest" description="Disordered" evidence="3">
    <location>
        <begin position="1"/>
        <end position="20"/>
    </location>
</feature>
<organism evidence="5 6">
    <name type="scientific">Streptomyces pulveraceus</name>
    <dbReference type="NCBI Taxonomy" id="68258"/>
    <lineage>
        <taxon>Bacteria</taxon>
        <taxon>Bacillati</taxon>
        <taxon>Actinomycetota</taxon>
        <taxon>Actinomycetes</taxon>
        <taxon>Kitasatosporales</taxon>
        <taxon>Streptomycetaceae</taxon>
        <taxon>Streptomyces</taxon>
    </lineage>
</organism>
<dbReference type="InterPro" id="IPR016181">
    <property type="entry name" value="Acyl_CoA_acyltransferase"/>
</dbReference>
<dbReference type="InterPro" id="IPR000182">
    <property type="entry name" value="GNAT_dom"/>
</dbReference>
<dbReference type="Proteomes" id="UP001596200">
    <property type="component" value="Unassembled WGS sequence"/>
</dbReference>
<protein>
    <submittedName>
        <fullName evidence="5">GNAT family N-acetyltransferase</fullName>
        <ecNumber evidence="5">2.3.-.-</ecNumber>
    </submittedName>
</protein>
<feature type="domain" description="N-acetyltransferase" evidence="4">
    <location>
        <begin position="126"/>
        <end position="278"/>
    </location>
</feature>
<dbReference type="Gene3D" id="3.40.630.30">
    <property type="match status" value="2"/>
</dbReference>
<evidence type="ECO:0000313" key="6">
    <source>
        <dbReference type="Proteomes" id="UP001596200"/>
    </source>
</evidence>
<dbReference type="PANTHER" id="PTHR43877">
    <property type="entry name" value="AMINOALKYLPHOSPHONATE N-ACETYLTRANSFERASE-RELATED-RELATED"/>
    <property type="match status" value="1"/>
</dbReference>
<dbReference type="InterPro" id="IPR050832">
    <property type="entry name" value="Bact_Acetyltransf"/>
</dbReference>
<reference evidence="6" key="1">
    <citation type="journal article" date="2019" name="Int. J. Syst. Evol. Microbiol.">
        <title>The Global Catalogue of Microorganisms (GCM) 10K type strain sequencing project: providing services to taxonomists for standard genome sequencing and annotation.</title>
        <authorList>
            <consortium name="The Broad Institute Genomics Platform"/>
            <consortium name="The Broad Institute Genome Sequencing Center for Infectious Disease"/>
            <person name="Wu L."/>
            <person name="Ma J."/>
        </authorList>
    </citation>
    <scope>NUCLEOTIDE SEQUENCE [LARGE SCALE GENOMIC DNA]</scope>
    <source>
        <strain evidence="6">JCM 4147</strain>
    </source>
</reference>
<name>A0ABW1GVB6_9ACTN</name>
<proteinExistence type="predicted"/>
<accession>A0ABW1GVB6</accession>
<dbReference type="GO" id="GO:0016746">
    <property type="term" value="F:acyltransferase activity"/>
    <property type="evidence" value="ECO:0007669"/>
    <property type="project" value="UniProtKB-KW"/>
</dbReference>
<gene>
    <name evidence="5" type="ORF">ACFP1B_29415</name>
</gene>
<dbReference type="CDD" id="cd04301">
    <property type="entry name" value="NAT_SF"/>
    <property type="match status" value="2"/>
</dbReference>
<feature type="domain" description="N-acetyltransferase" evidence="4">
    <location>
        <begin position="1"/>
        <end position="129"/>
    </location>
</feature>
<dbReference type="Pfam" id="PF00583">
    <property type="entry name" value="Acetyltransf_1"/>
    <property type="match status" value="2"/>
</dbReference>
<evidence type="ECO:0000313" key="5">
    <source>
        <dbReference type="EMBL" id="MFC5917512.1"/>
    </source>
</evidence>
<keyword evidence="6" id="KW-1185">Reference proteome</keyword>
<comment type="caution">
    <text evidence="5">The sequence shown here is derived from an EMBL/GenBank/DDBJ whole genome shotgun (WGS) entry which is preliminary data.</text>
</comment>
<dbReference type="SUPFAM" id="SSF55729">
    <property type="entry name" value="Acyl-CoA N-acyltransferases (Nat)"/>
    <property type="match status" value="2"/>
</dbReference>
<dbReference type="EC" id="2.3.-.-" evidence="5"/>
<dbReference type="RefSeq" id="WP_344513554.1">
    <property type="nucleotide sequence ID" value="NZ_BAAATU010000025.1"/>
</dbReference>
<evidence type="ECO:0000259" key="4">
    <source>
        <dbReference type="PROSITE" id="PS51186"/>
    </source>
</evidence>
<evidence type="ECO:0000256" key="2">
    <source>
        <dbReference type="ARBA" id="ARBA00023315"/>
    </source>
</evidence>
<keyword evidence="1 5" id="KW-0808">Transferase</keyword>
<dbReference type="PROSITE" id="PS51186">
    <property type="entry name" value="GNAT"/>
    <property type="match status" value="2"/>
</dbReference>
<dbReference type="EMBL" id="JBHSPU010000027">
    <property type="protein sequence ID" value="MFC5917512.1"/>
    <property type="molecule type" value="Genomic_DNA"/>
</dbReference>
<evidence type="ECO:0000256" key="3">
    <source>
        <dbReference type="SAM" id="MobiDB-lite"/>
    </source>
</evidence>
<dbReference type="PANTHER" id="PTHR43877:SF2">
    <property type="entry name" value="AMINOALKYLPHOSPHONATE N-ACETYLTRANSFERASE-RELATED"/>
    <property type="match status" value="1"/>
</dbReference>
<sequence length="278" mass="29875">MTTTLRPTGPIQQGADGAKSHTYDVCDNGRPVGAVEIGTDPRFGTATGELRSLTIDEPSRRRGRATIAVLAAEEVLRGWGCGRVQLSVPEGNEAAGRLAAALGYTERSRNMLKGLGPTAPALPDGVVAREMTAEEFAAWQRTSVDTYAQSWIDQGVPVEQAMHKSRSDHARNLPDGMNTTGMYFHVLVTGGVAVGHVWVSVSEGDDGEPSGFVYDVEVGEEYRGRGHGRALMQQAEHITLAAGARRLGLHVFAANTPALRLYESLGYRTTQYNLAKNL</sequence>
<keyword evidence="2 5" id="KW-0012">Acyltransferase</keyword>